<evidence type="ECO:0000256" key="4">
    <source>
        <dbReference type="ARBA" id="ARBA00022475"/>
    </source>
</evidence>
<feature type="compositionally biased region" description="Low complexity" evidence="8">
    <location>
        <begin position="596"/>
        <end position="638"/>
    </location>
</feature>
<feature type="transmembrane region" description="Helical" evidence="9">
    <location>
        <begin position="435"/>
        <end position="461"/>
    </location>
</feature>
<evidence type="ECO:0000256" key="3">
    <source>
        <dbReference type="ARBA" id="ARBA00022448"/>
    </source>
</evidence>
<evidence type="ECO:0000256" key="7">
    <source>
        <dbReference type="ARBA" id="ARBA00023136"/>
    </source>
</evidence>
<evidence type="ECO:0000256" key="2">
    <source>
        <dbReference type="ARBA" id="ARBA00005658"/>
    </source>
</evidence>
<evidence type="ECO:0000256" key="5">
    <source>
        <dbReference type="ARBA" id="ARBA00022692"/>
    </source>
</evidence>
<name>A0A852X5E0_9MICO</name>
<feature type="transmembrane region" description="Helical" evidence="9">
    <location>
        <begin position="259"/>
        <end position="277"/>
    </location>
</feature>
<dbReference type="NCBIfam" id="TIGR00842">
    <property type="entry name" value="bcct"/>
    <property type="match status" value="1"/>
</dbReference>
<evidence type="ECO:0000256" key="9">
    <source>
        <dbReference type="SAM" id="Phobius"/>
    </source>
</evidence>
<dbReference type="PANTHER" id="PTHR30047:SF7">
    <property type="entry name" value="HIGH-AFFINITY CHOLINE TRANSPORT PROTEIN"/>
    <property type="match status" value="1"/>
</dbReference>
<comment type="subcellular location">
    <subcellularLocation>
        <location evidence="1">Cell membrane</location>
        <topology evidence="1">Multi-pass membrane protein</topology>
    </subcellularLocation>
</comment>
<feature type="transmembrane region" description="Helical" evidence="9">
    <location>
        <begin position="501"/>
        <end position="524"/>
    </location>
</feature>
<feature type="transmembrane region" description="Helical" evidence="9">
    <location>
        <begin position="289"/>
        <end position="309"/>
    </location>
</feature>
<feature type="transmembrane region" description="Helical" evidence="9">
    <location>
        <begin position="39"/>
        <end position="58"/>
    </location>
</feature>
<feature type="compositionally biased region" description="Basic residues" evidence="8">
    <location>
        <begin position="582"/>
        <end position="595"/>
    </location>
</feature>
<keyword evidence="4" id="KW-1003">Cell membrane</keyword>
<dbReference type="RefSeq" id="WP_218889882.1">
    <property type="nucleotide sequence ID" value="NZ_JACCFI010000001.1"/>
</dbReference>
<dbReference type="Proteomes" id="UP000549066">
    <property type="component" value="Unassembled WGS sequence"/>
</dbReference>
<keyword evidence="5 9" id="KW-0812">Transmembrane</keyword>
<sequence length="684" mass="74125">MSGTPNEPTEHSDPGGHPAPAADAAGRTAHRSLPPVQRWVFWPAAGVVALFVAFALIAPKAAEAMFGAIQAGIVNTFNWYYVLIAAFFVAFCLFVGFSRFGDIKLGRDDDEPEFSLLSWFSLLFAAGMGIGLVFYGVSEPLSHFVAPRPGVVGTPEALAQQALSQTYLHWGVQAWSIYVVVGLGLAYAIHRRRRPISIRWTLEPLLGKRVEGGWGHTIDVIALVGTLFGVATSLGLGVLQISAGLDYAGILEPSALSEVIIILIISVFVLWSVLSGVTKGMKWLSTANLVLAGILVVYVLAVGPTEFLLREFVQSIGNYIQNFIGLSFNVSAFQGTEGEEWQAAWTSFYWGWWISWAPFVGIFIARVSKGRTVRQFVTGVILVPTLIGILWFAVLGGSALAIELADPGALTQPDGSVNVEAALFELLTYLPGTPVLTIGVILLITIFFITSADSGALVMGMIATGGQLNPKRWVRTIFTVITALLAIALLLSGGLKALQTAAIIIALPFSIVMLLICWSTIIAFTRERRAYAKAERAQFIDHIGEHYGLEVEEPLERGLVAGQPKWVRGCADDCVWARMPRRPAAPRRRPSRRRTPCPTRCRPPMSTRSSTTTRWPTPTTPISRSTARTSPAASRSRWRAAGGPAVAWIAWASPARSARPGACRSCRSRRPRPRRSRPGSSPAG</sequence>
<feature type="transmembrane region" description="Helical" evidence="9">
    <location>
        <begin position="473"/>
        <end position="495"/>
    </location>
</feature>
<dbReference type="Pfam" id="PF02028">
    <property type="entry name" value="BCCT"/>
    <property type="match status" value="1"/>
</dbReference>
<keyword evidence="11" id="KW-1185">Reference proteome</keyword>
<organism evidence="10 11">
    <name type="scientific">Agromyces hippuratus</name>
    <dbReference type="NCBI Taxonomy" id="286438"/>
    <lineage>
        <taxon>Bacteria</taxon>
        <taxon>Bacillati</taxon>
        <taxon>Actinomycetota</taxon>
        <taxon>Actinomycetes</taxon>
        <taxon>Micrococcales</taxon>
        <taxon>Microbacteriaceae</taxon>
        <taxon>Agromyces</taxon>
    </lineage>
</organism>
<dbReference type="GO" id="GO:0022857">
    <property type="term" value="F:transmembrane transporter activity"/>
    <property type="evidence" value="ECO:0007669"/>
    <property type="project" value="InterPro"/>
</dbReference>
<dbReference type="GO" id="GO:0005886">
    <property type="term" value="C:plasma membrane"/>
    <property type="evidence" value="ECO:0007669"/>
    <property type="project" value="UniProtKB-SubCell"/>
</dbReference>
<feature type="transmembrane region" description="Helical" evidence="9">
    <location>
        <begin position="78"/>
        <end position="97"/>
    </location>
</feature>
<evidence type="ECO:0000256" key="6">
    <source>
        <dbReference type="ARBA" id="ARBA00022989"/>
    </source>
</evidence>
<feature type="transmembrane region" description="Helical" evidence="9">
    <location>
        <begin position="167"/>
        <end position="189"/>
    </location>
</feature>
<evidence type="ECO:0000313" key="11">
    <source>
        <dbReference type="Proteomes" id="UP000549066"/>
    </source>
</evidence>
<feature type="transmembrane region" description="Helical" evidence="9">
    <location>
        <begin position="218"/>
        <end position="239"/>
    </location>
</feature>
<evidence type="ECO:0000256" key="8">
    <source>
        <dbReference type="SAM" id="MobiDB-lite"/>
    </source>
</evidence>
<feature type="compositionally biased region" description="Low complexity" evidence="8">
    <location>
        <begin position="653"/>
        <end position="665"/>
    </location>
</feature>
<keyword evidence="6 9" id="KW-1133">Transmembrane helix</keyword>
<feature type="region of interest" description="Disordered" evidence="8">
    <location>
        <begin position="582"/>
        <end position="638"/>
    </location>
</feature>
<dbReference type="PANTHER" id="PTHR30047">
    <property type="entry name" value="HIGH-AFFINITY CHOLINE TRANSPORT PROTEIN-RELATED"/>
    <property type="match status" value="1"/>
</dbReference>
<feature type="compositionally biased region" description="Low complexity" evidence="8">
    <location>
        <begin position="15"/>
        <end position="24"/>
    </location>
</feature>
<keyword evidence="3" id="KW-0813">Transport</keyword>
<feature type="transmembrane region" description="Helical" evidence="9">
    <location>
        <begin position="117"/>
        <end position="137"/>
    </location>
</feature>
<evidence type="ECO:0000256" key="1">
    <source>
        <dbReference type="ARBA" id="ARBA00004651"/>
    </source>
</evidence>
<feature type="transmembrane region" description="Helical" evidence="9">
    <location>
        <begin position="380"/>
        <end position="402"/>
    </location>
</feature>
<dbReference type="EMBL" id="JACCFI010000001">
    <property type="protein sequence ID" value="NYG21215.1"/>
    <property type="molecule type" value="Genomic_DNA"/>
</dbReference>
<feature type="compositionally biased region" description="Basic residues" evidence="8">
    <location>
        <begin position="666"/>
        <end position="677"/>
    </location>
</feature>
<reference evidence="10 11" key="1">
    <citation type="submission" date="2020-07" db="EMBL/GenBank/DDBJ databases">
        <title>Sequencing the genomes of 1000 actinobacteria strains.</title>
        <authorList>
            <person name="Klenk H.-P."/>
        </authorList>
    </citation>
    <scope>NUCLEOTIDE SEQUENCE [LARGE SCALE GENOMIC DNA]</scope>
    <source>
        <strain evidence="10 11">DSM 8598</strain>
    </source>
</reference>
<feature type="transmembrane region" description="Helical" evidence="9">
    <location>
        <begin position="350"/>
        <end position="368"/>
    </location>
</feature>
<accession>A0A852X5E0</accession>
<comment type="similarity">
    <text evidence="2">Belongs to the BCCT transporter (TC 2.A.15) family.</text>
</comment>
<dbReference type="InterPro" id="IPR000060">
    <property type="entry name" value="BCCT_transptr"/>
</dbReference>
<feature type="region of interest" description="Disordered" evidence="8">
    <location>
        <begin position="653"/>
        <end position="684"/>
    </location>
</feature>
<dbReference type="AlphaFoldDB" id="A0A852X5E0"/>
<feature type="region of interest" description="Disordered" evidence="8">
    <location>
        <begin position="1"/>
        <end position="24"/>
    </location>
</feature>
<comment type="caution">
    <text evidence="10">The sequence shown here is derived from an EMBL/GenBank/DDBJ whole genome shotgun (WGS) entry which is preliminary data.</text>
</comment>
<keyword evidence="7 9" id="KW-0472">Membrane</keyword>
<proteinExistence type="inferred from homology"/>
<evidence type="ECO:0000313" key="10">
    <source>
        <dbReference type="EMBL" id="NYG21215.1"/>
    </source>
</evidence>
<gene>
    <name evidence="10" type="ORF">BJY17_001962</name>
</gene>
<protein>
    <submittedName>
        <fullName evidence="10">Choline/glycine/proline betaine transport protein</fullName>
    </submittedName>
</protein>